<comment type="caution">
    <text evidence="1">The sequence shown here is derived from an EMBL/GenBank/DDBJ whole genome shotgun (WGS) entry which is preliminary data.</text>
</comment>
<dbReference type="Proteomes" id="UP001234178">
    <property type="component" value="Unassembled WGS sequence"/>
</dbReference>
<organism evidence="1 2">
    <name type="scientific">Daphnia magna</name>
    <dbReference type="NCBI Taxonomy" id="35525"/>
    <lineage>
        <taxon>Eukaryota</taxon>
        <taxon>Metazoa</taxon>
        <taxon>Ecdysozoa</taxon>
        <taxon>Arthropoda</taxon>
        <taxon>Crustacea</taxon>
        <taxon>Branchiopoda</taxon>
        <taxon>Diplostraca</taxon>
        <taxon>Cladocera</taxon>
        <taxon>Anomopoda</taxon>
        <taxon>Daphniidae</taxon>
        <taxon>Daphnia</taxon>
    </lineage>
</organism>
<protein>
    <submittedName>
        <fullName evidence="1">Uncharacterized protein</fullName>
    </submittedName>
</protein>
<gene>
    <name evidence="1" type="ORF">OUZ56_020663</name>
</gene>
<sequence>MECGQSFSRKKKCKKRIEKELILLALSENAFEHEFQSTRIEEELLLFPLQKSKLEMKIGLTSLMDG</sequence>
<accession>A0ABQ9ZG67</accession>
<keyword evidence="2" id="KW-1185">Reference proteome</keyword>
<evidence type="ECO:0000313" key="2">
    <source>
        <dbReference type="Proteomes" id="UP001234178"/>
    </source>
</evidence>
<evidence type="ECO:0000313" key="1">
    <source>
        <dbReference type="EMBL" id="KAK4011545.1"/>
    </source>
</evidence>
<dbReference type="EMBL" id="JAOYFB010000003">
    <property type="protein sequence ID" value="KAK4011545.1"/>
    <property type="molecule type" value="Genomic_DNA"/>
</dbReference>
<reference evidence="1 2" key="1">
    <citation type="journal article" date="2023" name="Nucleic Acids Res.">
        <title>The hologenome of Daphnia magna reveals possible DNA methylation and microbiome-mediated evolution of the host genome.</title>
        <authorList>
            <person name="Chaturvedi A."/>
            <person name="Li X."/>
            <person name="Dhandapani V."/>
            <person name="Marshall H."/>
            <person name="Kissane S."/>
            <person name="Cuenca-Cambronero M."/>
            <person name="Asole G."/>
            <person name="Calvet F."/>
            <person name="Ruiz-Romero M."/>
            <person name="Marangio P."/>
            <person name="Guigo R."/>
            <person name="Rago D."/>
            <person name="Mirbahai L."/>
            <person name="Eastwood N."/>
            <person name="Colbourne J.K."/>
            <person name="Zhou J."/>
            <person name="Mallon E."/>
            <person name="Orsini L."/>
        </authorList>
    </citation>
    <scope>NUCLEOTIDE SEQUENCE [LARGE SCALE GENOMIC DNA]</scope>
    <source>
        <strain evidence="1">LRV0_1</strain>
    </source>
</reference>
<proteinExistence type="predicted"/>
<name>A0ABQ9ZG67_9CRUS</name>